<keyword evidence="3" id="KW-0819">tRNA processing</keyword>
<dbReference type="AlphaFoldDB" id="A0A381QJQ0"/>
<dbReference type="InterPro" id="IPR011063">
    <property type="entry name" value="TilS/TtcA_N"/>
</dbReference>
<keyword evidence="4" id="KW-0547">Nucleotide-binding</keyword>
<evidence type="ECO:0000256" key="4">
    <source>
        <dbReference type="ARBA" id="ARBA00022741"/>
    </source>
</evidence>
<gene>
    <name evidence="8" type="ORF">METZ01_LOCUS32389</name>
</gene>
<evidence type="ECO:0000256" key="1">
    <source>
        <dbReference type="ARBA" id="ARBA00013267"/>
    </source>
</evidence>
<feature type="domain" description="tRNA(Ile)-lysidine/2-thiocytidine synthase N-terminal" evidence="7">
    <location>
        <begin position="35"/>
        <end position="211"/>
    </location>
</feature>
<comment type="catalytic activity">
    <reaction evidence="6">
        <text>cytidine(34) in tRNA(Ile2) + L-lysine + ATP = lysidine(34) in tRNA(Ile2) + AMP + diphosphate + H(+)</text>
        <dbReference type="Rhea" id="RHEA:43744"/>
        <dbReference type="Rhea" id="RHEA-COMP:10625"/>
        <dbReference type="Rhea" id="RHEA-COMP:10670"/>
        <dbReference type="ChEBI" id="CHEBI:15378"/>
        <dbReference type="ChEBI" id="CHEBI:30616"/>
        <dbReference type="ChEBI" id="CHEBI:32551"/>
        <dbReference type="ChEBI" id="CHEBI:33019"/>
        <dbReference type="ChEBI" id="CHEBI:82748"/>
        <dbReference type="ChEBI" id="CHEBI:83665"/>
        <dbReference type="ChEBI" id="CHEBI:456215"/>
        <dbReference type="EC" id="6.3.4.19"/>
    </reaction>
</comment>
<dbReference type="Pfam" id="PF01171">
    <property type="entry name" value="ATP_bind_3"/>
    <property type="match status" value="1"/>
</dbReference>
<dbReference type="GO" id="GO:0032267">
    <property type="term" value="F:tRNA(Ile)-lysidine synthase activity"/>
    <property type="evidence" value="ECO:0007669"/>
    <property type="project" value="UniProtKB-EC"/>
</dbReference>
<dbReference type="EC" id="6.3.4.19" evidence="1"/>
<dbReference type="EMBL" id="UINC01001391">
    <property type="protein sequence ID" value="SUZ79535.1"/>
    <property type="molecule type" value="Genomic_DNA"/>
</dbReference>
<evidence type="ECO:0000256" key="2">
    <source>
        <dbReference type="ARBA" id="ARBA00022598"/>
    </source>
</evidence>
<dbReference type="InterPro" id="IPR014729">
    <property type="entry name" value="Rossmann-like_a/b/a_fold"/>
</dbReference>
<dbReference type="NCBIfam" id="TIGR02432">
    <property type="entry name" value="lysidine_TilS_N"/>
    <property type="match status" value="1"/>
</dbReference>
<dbReference type="HAMAP" id="MF_01161">
    <property type="entry name" value="tRNA_Ile_lys_synt"/>
    <property type="match status" value="1"/>
</dbReference>
<evidence type="ECO:0000256" key="5">
    <source>
        <dbReference type="ARBA" id="ARBA00022840"/>
    </source>
</evidence>
<dbReference type="PANTHER" id="PTHR43033:SF1">
    <property type="entry name" value="TRNA(ILE)-LYSIDINE SYNTHASE-RELATED"/>
    <property type="match status" value="1"/>
</dbReference>
<evidence type="ECO:0000256" key="6">
    <source>
        <dbReference type="ARBA" id="ARBA00048539"/>
    </source>
</evidence>
<keyword evidence="5" id="KW-0067">ATP-binding</keyword>
<name>A0A381QJQ0_9ZZZZ</name>
<dbReference type="InterPro" id="IPR012795">
    <property type="entry name" value="tRNA_Ile_lys_synt_N"/>
</dbReference>
<evidence type="ECO:0000256" key="3">
    <source>
        <dbReference type="ARBA" id="ARBA00022694"/>
    </source>
</evidence>
<keyword evidence="2" id="KW-0436">Ligase</keyword>
<reference evidence="8" key="1">
    <citation type="submission" date="2018-05" db="EMBL/GenBank/DDBJ databases">
        <authorList>
            <person name="Lanie J.A."/>
            <person name="Ng W.-L."/>
            <person name="Kazmierczak K.M."/>
            <person name="Andrzejewski T.M."/>
            <person name="Davidsen T.M."/>
            <person name="Wayne K.J."/>
            <person name="Tettelin H."/>
            <person name="Glass J.I."/>
            <person name="Rusch D."/>
            <person name="Podicherti R."/>
            <person name="Tsui H.-C.T."/>
            <person name="Winkler M.E."/>
        </authorList>
    </citation>
    <scope>NUCLEOTIDE SEQUENCE</scope>
</reference>
<sequence>VESLLQKIRKNWEFHQLAIPEYKLKSRKLSKNSVQVIVCVSSGSDSVALFHSLLRLSALLCLKLHILHFNHQLRPEALREQDFVESLGKEYKVPFHCKTAKHLQTGQQGLQESARKWRIDESRNLLETLGGGWIATGHHADDQTETLLLKWLRGSHISNLQGMRWKNTPFIRPLLNCSKLELQGFLKNNNLAWMEDNSNQSAAYLRNRVRLELIPLLEELTRHGLQSRISDLSGQSQLLREWLDSQYDEWKQHSRKNESESPDVLSLTDLEQVSDLLQEEIMHNFITTQTKQALSYSKLQNIFELMRSDSNLWELRLSQEWIIIKSGKELLVQQNSEK</sequence>
<dbReference type="SUPFAM" id="SSF52402">
    <property type="entry name" value="Adenine nucleotide alpha hydrolases-like"/>
    <property type="match status" value="1"/>
</dbReference>
<organism evidence="8">
    <name type="scientific">marine metagenome</name>
    <dbReference type="NCBI Taxonomy" id="408172"/>
    <lineage>
        <taxon>unclassified sequences</taxon>
        <taxon>metagenomes</taxon>
        <taxon>ecological metagenomes</taxon>
    </lineage>
</organism>
<dbReference type="InterPro" id="IPR012094">
    <property type="entry name" value="tRNA_Ile_lys_synt"/>
</dbReference>
<feature type="non-terminal residue" evidence="8">
    <location>
        <position position="1"/>
    </location>
</feature>
<protein>
    <recommendedName>
        <fullName evidence="1">tRNA(Ile)-lysidine synthetase</fullName>
        <ecNumber evidence="1">6.3.4.19</ecNumber>
    </recommendedName>
</protein>
<accession>A0A381QJQ0</accession>
<proteinExistence type="inferred from homology"/>
<evidence type="ECO:0000313" key="8">
    <source>
        <dbReference type="EMBL" id="SUZ79535.1"/>
    </source>
</evidence>
<evidence type="ECO:0000259" key="7">
    <source>
        <dbReference type="Pfam" id="PF01171"/>
    </source>
</evidence>
<dbReference type="CDD" id="cd01992">
    <property type="entry name" value="TilS_N"/>
    <property type="match status" value="1"/>
</dbReference>
<dbReference type="PANTHER" id="PTHR43033">
    <property type="entry name" value="TRNA(ILE)-LYSIDINE SYNTHASE-RELATED"/>
    <property type="match status" value="1"/>
</dbReference>
<dbReference type="GO" id="GO:0008033">
    <property type="term" value="P:tRNA processing"/>
    <property type="evidence" value="ECO:0007669"/>
    <property type="project" value="UniProtKB-KW"/>
</dbReference>
<dbReference type="GO" id="GO:0005524">
    <property type="term" value="F:ATP binding"/>
    <property type="evidence" value="ECO:0007669"/>
    <property type="project" value="UniProtKB-KW"/>
</dbReference>
<dbReference type="Gene3D" id="3.40.50.620">
    <property type="entry name" value="HUPs"/>
    <property type="match status" value="1"/>
</dbReference>